<name>R0MBM7_NOSB1</name>
<dbReference type="EMBL" id="KB910110">
    <property type="protein sequence ID" value="EOB11420.1"/>
    <property type="molecule type" value="Genomic_DNA"/>
</dbReference>
<dbReference type="OrthoDB" id="2190647at2759"/>
<gene>
    <name evidence="1" type="ORF">NBO_1203g0001</name>
</gene>
<reference evidence="1 2" key="1">
    <citation type="journal article" date="2013" name="BMC Genomics">
        <title>Comparative genomics of parasitic silkworm microsporidia reveal an association between genome expansion and host adaptation.</title>
        <authorList>
            <person name="Pan G."/>
            <person name="Xu J."/>
            <person name="Li T."/>
            <person name="Xia Q."/>
            <person name="Liu S.L."/>
            <person name="Zhang G."/>
            <person name="Li S."/>
            <person name="Li C."/>
            <person name="Liu H."/>
            <person name="Yang L."/>
            <person name="Liu T."/>
            <person name="Zhang X."/>
            <person name="Wu Z."/>
            <person name="Fan W."/>
            <person name="Dang X."/>
            <person name="Xiang H."/>
            <person name="Tao M."/>
            <person name="Li Y."/>
            <person name="Hu J."/>
            <person name="Li Z."/>
            <person name="Lin L."/>
            <person name="Luo J."/>
            <person name="Geng L."/>
            <person name="Wang L."/>
            <person name="Long M."/>
            <person name="Wan Y."/>
            <person name="He N."/>
            <person name="Zhang Z."/>
            <person name="Lu C."/>
            <person name="Keeling P.J."/>
            <person name="Wang J."/>
            <person name="Xiang Z."/>
            <person name="Zhou Z."/>
        </authorList>
    </citation>
    <scope>NUCLEOTIDE SEQUENCE [LARGE SCALE GENOMIC DNA]</scope>
    <source>
        <strain evidence="2">CQ1 / CVCC 102059</strain>
    </source>
</reference>
<dbReference type="HOGENOM" id="CLU_1107119_0_0_1"/>
<dbReference type="VEuPathDB" id="MicrosporidiaDB:NBO_1203g0001"/>
<dbReference type="Proteomes" id="UP000016927">
    <property type="component" value="Unassembled WGS sequence"/>
</dbReference>
<organism evidence="1 2">
    <name type="scientific">Nosema bombycis (strain CQ1 / CVCC 102059)</name>
    <name type="common">Microsporidian parasite</name>
    <name type="synonym">Pebrine of silkworm</name>
    <dbReference type="NCBI Taxonomy" id="578461"/>
    <lineage>
        <taxon>Eukaryota</taxon>
        <taxon>Fungi</taxon>
        <taxon>Fungi incertae sedis</taxon>
        <taxon>Microsporidia</taxon>
        <taxon>Nosematidae</taxon>
        <taxon>Nosema</taxon>
    </lineage>
</organism>
<evidence type="ECO:0000313" key="1">
    <source>
        <dbReference type="EMBL" id="EOB11420.1"/>
    </source>
</evidence>
<evidence type="ECO:0000313" key="2">
    <source>
        <dbReference type="Proteomes" id="UP000016927"/>
    </source>
</evidence>
<dbReference type="OMA" id="YISINTP"/>
<accession>R0MBM7</accession>
<protein>
    <submittedName>
        <fullName evidence="1">Uncharacterized protein</fullName>
    </submittedName>
</protein>
<keyword evidence="2" id="KW-1185">Reference proteome</keyword>
<dbReference type="AlphaFoldDB" id="R0MBM7"/>
<proteinExistence type="predicted"/>
<sequence length="264" mass="30650">MEYEKITLNPIDYISINTPEEIASGVDFGSIPVVLTPFKSKSNDISFSLDLYDKQKQNVLRLTPTEFIKNKEIIFKNKQKMNHLIVEDLLLMKEFGYDKNILEIKSLGFKLIGSDSEYLTNPSPLSLNKFCIDCKEDLIYVSLFVLYKIYSKKNNKISIITPDKLKTEIFCRVMDMNCKIFGINDLLRNDLGENVIVVKSFLEVSAKRVVYLGSKPTGTKEIKMDYKKISKYIYRIRDLIKSITKDVLKGKREFNYGRFKNILK</sequence>